<dbReference type="PANTHER" id="PTHR22741">
    <property type="entry name" value="P140CAP/SNIP-RELATED"/>
    <property type="match status" value="1"/>
</dbReference>
<evidence type="ECO:0000313" key="6">
    <source>
        <dbReference type="Proteomes" id="UP000694700"/>
    </source>
</evidence>
<keyword evidence="1 2" id="KW-0175">Coiled coil</keyword>
<dbReference type="GO" id="GO:0014069">
    <property type="term" value="C:postsynaptic density"/>
    <property type="evidence" value="ECO:0007669"/>
    <property type="project" value="TreeGrafter"/>
</dbReference>
<dbReference type="GO" id="GO:0005737">
    <property type="term" value="C:cytoplasm"/>
    <property type="evidence" value="ECO:0007669"/>
    <property type="project" value="TreeGrafter"/>
</dbReference>
<dbReference type="Gene3D" id="1.20.58.1540">
    <property type="entry name" value="Actin interacting protein 3, C-terminal domain"/>
    <property type="match status" value="1"/>
</dbReference>
<dbReference type="Ensembl" id="ENSCCRT00015090922.1">
    <property type="protein sequence ID" value="ENSCCRP00015088078.1"/>
    <property type="gene ID" value="ENSCCRG00015035465.1"/>
</dbReference>
<dbReference type="InterPro" id="IPR051825">
    <property type="entry name" value="SRCIN1"/>
</dbReference>
<feature type="compositionally biased region" description="Basic and acidic residues" evidence="3">
    <location>
        <begin position="822"/>
        <end position="831"/>
    </location>
</feature>
<organism evidence="5 6">
    <name type="scientific">Cyprinus carpio</name>
    <name type="common">Common carp</name>
    <dbReference type="NCBI Taxonomy" id="7962"/>
    <lineage>
        <taxon>Eukaryota</taxon>
        <taxon>Metazoa</taxon>
        <taxon>Chordata</taxon>
        <taxon>Craniata</taxon>
        <taxon>Vertebrata</taxon>
        <taxon>Euteleostomi</taxon>
        <taxon>Actinopterygii</taxon>
        <taxon>Neopterygii</taxon>
        <taxon>Teleostei</taxon>
        <taxon>Ostariophysi</taxon>
        <taxon>Cypriniformes</taxon>
        <taxon>Cyprinidae</taxon>
        <taxon>Cyprininae</taxon>
        <taxon>Cyprinus</taxon>
    </lineage>
</organism>
<feature type="compositionally biased region" description="Basic and acidic residues" evidence="3">
    <location>
        <begin position="1074"/>
        <end position="1086"/>
    </location>
</feature>
<feature type="region of interest" description="Disordered" evidence="3">
    <location>
        <begin position="807"/>
        <end position="873"/>
    </location>
</feature>
<evidence type="ECO:0000259" key="4">
    <source>
        <dbReference type="Pfam" id="PF03915"/>
    </source>
</evidence>
<evidence type="ECO:0000256" key="2">
    <source>
        <dbReference type="SAM" id="Coils"/>
    </source>
</evidence>
<evidence type="ECO:0000256" key="1">
    <source>
        <dbReference type="ARBA" id="ARBA00023054"/>
    </source>
</evidence>
<dbReference type="Pfam" id="PF03915">
    <property type="entry name" value="AIP3"/>
    <property type="match status" value="1"/>
</dbReference>
<dbReference type="PANTHER" id="PTHR22741:SF5">
    <property type="entry name" value="SRC KINASE SIGNALING INHIBITOR 1"/>
    <property type="match status" value="1"/>
</dbReference>
<dbReference type="GO" id="GO:0015629">
    <property type="term" value="C:actin cytoskeleton"/>
    <property type="evidence" value="ECO:0007669"/>
    <property type="project" value="TreeGrafter"/>
</dbReference>
<dbReference type="InterPro" id="IPR022782">
    <property type="entry name" value="AIP3-like_C"/>
</dbReference>
<feature type="region of interest" description="Disordered" evidence="3">
    <location>
        <begin position="952"/>
        <end position="1040"/>
    </location>
</feature>
<dbReference type="Proteomes" id="UP000694700">
    <property type="component" value="Unplaced"/>
</dbReference>
<feature type="compositionally biased region" description="Pro residues" evidence="3">
    <location>
        <begin position="1011"/>
        <end position="1020"/>
    </location>
</feature>
<sequence length="1128" mass="124467">VTDTERGGGHMISTDDLEYPREYRTLGNSARRFSNVGLVHTSEHRHTVIAAQSLEALTNLHKADMERKRDAFMDHLKNKYPPQHSLPPSPSPSHGSMRGSAERSAREQVCTRFTLFDSRSPRHSQSTQSGLADQASKLSFASAESLETMSEADMPLGFNRMNRFRQSLPLSRSASQNKLRSPGVLFLQFGDETRRVHITHELNSLETLHALIVHMFPQKLTAGMLKSPNTAILIKDEARNVFYELEDVRDIQDRSIIKIYRKEPIYASYPAAHLANGDLRREMVYSSRDSSPTHRLNTLPSSTVSPSSSSPSRSRLSYSGGRPPSFTGPGHPHPQGPQHPSHSHHPSPSHGQAQGLNPSSSSILERRDVKPDEEMSGKGMVLLKNEGLYADPYSLVHEGRLSIASTQSLATIADPFGFPVSGGLYRRGSVRSLSTYSAAALQSDLEDSLYKPGGSLYSDTYSSSTLGMGFRLPPSSPQKIPDVQLRDRESFTASPSRGSPVRTTFRKDSVSSSVFVESPKSRPSSSSEPLGDGSKGPGFGSSLSGGETDTRDRMEAMEKQIASLTGLVQSVLTRAPDSDSTEKTESTSDGSATGTLTPSAPLALMPPPSSGGSQASTVSRLQMQLHLHDLQQNATDLRKQLAQLRKMQLQNQDSIRSLLKRTETELSLRLSDALRKQEDPLQRQRLLVEEERLKYLNEEELIIQQLHDLEKSVEEIQKEMSVNHRHVTVQELEEKSSLLRKLGETLTELKNQFPGLQSKMRVVLRVEVEAVKFLKEEPHRLDALLKRCRSITDTLSTLRRQVNEGVWKTQEEYSSPSPKLGGGDEYRKNTDFDIPTSPPLNLNETSLANWSPHSGQGHSHSNPSSAQREKDAHGMVGSLKGRELGELGGRGGSEKASSVEVRLAAERDWEEKRASLTQYSAQDINRLLEETQAELMKAIPDLDFAAKQIKPAQNQIQNQNQSQSQSPSSTNATPEHKPNKPQNKISSKDSGSRRGSDELTVARYRTEKPSKSPPPPPPRRSFPSSPGLTTRSGEIIIPGKSIKVTGDIQNDTHTHMILHVCSRPASTPPTIAGGEREEGNEEKLAAELETGGGKALSRLKHLQQSGSEKSKTSKQREDFLKNQGQQQV</sequence>
<feature type="compositionally biased region" description="Low complexity" evidence="3">
    <location>
        <begin position="952"/>
        <end position="973"/>
    </location>
</feature>
<reference evidence="5" key="1">
    <citation type="submission" date="2025-08" db="UniProtKB">
        <authorList>
            <consortium name="Ensembl"/>
        </authorList>
    </citation>
    <scope>IDENTIFICATION</scope>
</reference>
<dbReference type="AlphaFoldDB" id="A0A8C1XX07"/>
<protein>
    <submittedName>
        <fullName evidence="5">SRC kinase signaling inhibitor 1</fullName>
    </submittedName>
</protein>
<dbReference type="GO" id="GO:0061001">
    <property type="term" value="P:regulation of dendritic spine morphogenesis"/>
    <property type="evidence" value="ECO:0007669"/>
    <property type="project" value="TreeGrafter"/>
</dbReference>
<feature type="compositionally biased region" description="Low complexity" evidence="3">
    <location>
        <begin position="298"/>
        <end position="330"/>
    </location>
</feature>
<feature type="compositionally biased region" description="Basic and acidic residues" evidence="3">
    <location>
        <begin position="576"/>
        <end position="586"/>
    </location>
</feature>
<evidence type="ECO:0000256" key="3">
    <source>
        <dbReference type="SAM" id="MobiDB-lite"/>
    </source>
</evidence>
<proteinExistence type="predicted"/>
<feature type="region of interest" description="Disordered" evidence="3">
    <location>
        <begin position="77"/>
        <end position="134"/>
    </location>
</feature>
<feature type="compositionally biased region" description="Basic and acidic residues" evidence="3">
    <location>
        <begin position="986"/>
        <end position="997"/>
    </location>
</feature>
<feature type="region of interest" description="Disordered" evidence="3">
    <location>
        <begin position="1063"/>
        <end position="1128"/>
    </location>
</feature>
<feature type="region of interest" description="Disordered" evidence="3">
    <location>
        <begin position="573"/>
        <end position="618"/>
    </location>
</feature>
<feature type="region of interest" description="Disordered" evidence="3">
    <location>
        <begin position="488"/>
        <end position="550"/>
    </location>
</feature>
<feature type="compositionally biased region" description="Polar residues" evidence="3">
    <location>
        <begin position="839"/>
        <end position="866"/>
    </location>
</feature>
<feature type="compositionally biased region" description="Low complexity" evidence="3">
    <location>
        <begin position="517"/>
        <end position="529"/>
    </location>
</feature>
<name>A0A8C1XX07_CYPCA</name>
<feature type="domain" description="Actin interacting protein 3-like C-terminal" evidence="4">
    <location>
        <begin position="186"/>
        <end position="260"/>
    </location>
</feature>
<feature type="region of interest" description="Disordered" evidence="3">
    <location>
        <begin position="285"/>
        <end position="362"/>
    </location>
</feature>
<feature type="compositionally biased region" description="Polar residues" evidence="3">
    <location>
        <begin position="287"/>
        <end position="296"/>
    </location>
</feature>
<accession>A0A8C1XX07</accession>
<evidence type="ECO:0000313" key="5">
    <source>
        <dbReference type="Ensembl" id="ENSCCRP00015088078.1"/>
    </source>
</evidence>
<feature type="coiled-coil region" evidence="2">
    <location>
        <begin position="699"/>
        <end position="752"/>
    </location>
</feature>
<feature type="compositionally biased region" description="Polar residues" evidence="3">
    <location>
        <begin position="123"/>
        <end position="134"/>
    </location>
</feature>
<feature type="compositionally biased region" description="Basic and acidic residues" evidence="3">
    <location>
        <begin position="1108"/>
        <end position="1120"/>
    </location>
</feature>